<gene>
    <name evidence="1" type="ORF">C9F10_14075</name>
</gene>
<feature type="non-terminal residue" evidence="1">
    <location>
        <position position="60"/>
    </location>
</feature>
<protein>
    <submittedName>
        <fullName evidence="1">Uncharacterized protein</fullName>
    </submittedName>
</protein>
<dbReference type="AlphaFoldDB" id="A0A659SF63"/>
<dbReference type="Proteomes" id="UP000297989">
    <property type="component" value="Unassembled WGS sequence"/>
</dbReference>
<proteinExistence type="predicted"/>
<evidence type="ECO:0000313" key="1">
    <source>
        <dbReference type="EMBL" id="TGD36428.1"/>
    </source>
</evidence>
<evidence type="ECO:0000313" key="2">
    <source>
        <dbReference type="Proteomes" id="UP000297989"/>
    </source>
</evidence>
<comment type="caution">
    <text evidence="1">The sequence shown here is derived from an EMBL/GenBank/DDBJ whole genome shotgun (WGS) entry which is preliminary data.</text>
</comment>
<name>A0A659SF63_SALET</name>
<dbReference type="EMBL" id="PYKK01000992">
    <property type="protein sequence ID" value="TGD36428.1"/>
    <property type="molecule type" value="Genomic_DNA"/>
</dbReference>
<accession>A0A659SF63</accession>
<reference evidence="1 2" key="1">
    <citation type="submission" date="2018-03" db="EMBL/GenBank/DDBJ databases">
        <title>Non-Typhoidal Salmonella genome sequencing and assembly.</title>
        <authorList>
            <person name="Matchawe C."/>
        </authorList>
    </citation>
    <scope>NUCLEOTIDE SEQUENCE [LARGE SCALE GENOMIC DNA]</scope>
    <source>
        <strain evidence="1 2">8EV</strain>
    </source>
</reference>
<sequence length="60" mass="6682">MFILPIYGGYMTQEITLTCYSLPAAPGLDNIKIEKGREPDPQPLRFILPAKTHQKIGPPT</sequence>
<organism evidence="1 2">
    <name type="scientific">Salmonella enterica subsp. enterica serovar Poona</name>
    <dbReference type="NCBI Taxonomy" id="436295"/>
    <lineage>
        <taxon>Bacteria</taxon>
        <taxon>Pseudomonadati</taxon>
        <taxon>Pseudomonadota</taxon>
        <taxon>Gammaproteobacteria</taxon>
        <taxon>Enterobacterales</taxon>
        <taxon>Enterobacteriaceae</taxon>
        <taxon>Salmonella</taxon>
    </lineage>
</organism>